<dbReference type="EMBL" id="BMAT01008214">
    <property type="protein sequence ID" value="GFR80333.1"/>
    <property type="molecule type" value="Genomic_DNA"/>
</dbReference>
<dbReference type="Proteomes" id="UP000762676">
    <property type="component" value="Unassembled WGS sequence"/>
</dbReference>
<reference evidence="1 2" key="1">
    <citation type="journal article" date="2021" name="Elife">
        <title>Chloroplast acquisition without the gene transfer in kleptoplastic sea slugs, Plakobranchus ocellatus.</title>
        <authorList>
            <person name="Maeda T."/>
            <person name="Takahashi S."/>
            <person name="Yoshida T."/>
            <person name="Shimamura S."/>
            <person name="Takaki Y."/>
            <person name="Nagai Y."/>
            <person name="Toyoda A."/>
            <person name="Suzuki Y."/>
            <person name="Arimoto A."/>
            <person name="Ishii H."/>
            <person name="Satoh N."/>
            <person name="Nishiyama T."/>
            <person name="Hasebe M."/>
            <person name="Maruyama T."/>
            <person name="Minagawa J."/>
            <person name="Obokata J."/>
            <person name="Shigenobu S."/>
        </authorList>
    </citation>
    <scope>NUCLEOTIDE SEQUENCE [LARGE SCALE GENOMIC DNA]</scope>
</reference>
<evidence type="ECO:0000313" key="1">
    <source>
        <dbReference type="EMBL" id="GFR80333.1"/>
    </source>
</evidence>
<proteinExistence type="predicted"/>
<accession>A0AAV4G3M2</accession>
<sequence>MERYRETPYGSWERQRGVAKVGGWALFVSNHDSRHSLQRLLACLAHRLGEDPNTGTLIDMPDGGAGTGSGSGSDIMSGMALMVKLSEKFAKHDCGKVINSCSEKHGGKSTKPSCDEIKKSAQCFFAECPAIQGTDDATESAELLVKFAKGSDCEVTAAELQNNSGVVQRPVLGSLLVLVISALITKLLM</sequence>
<evidence type="ECO:0000313" key="2">
    <source>
        <dbReference type="Proteomes" id="UP000762676"/>
    </source>
</evidence>
<keyword evidence="2" id="KW-1185">Reference proteome</keyword>
<comment type="caution">
    <text evidence="1">The sequence shown here is derived from an EMBL/GenBank/DDBJ whole genome shotgun (WGS) entry which is preliminary data.</text>
</comment>
<organism evidence="1 2">
    <name type="scientific">Elysia marginata</name>
    <dbReference type="NCBI Taxonomy" id="1093978"/>
    <lineage>
        <taxon>Eukaryota</taxon>
        <taxon>Metazoa</taxon>
        <taxon>Spiralia</taxon>
        <taxon>Lophotrochozoa</taxon>
        <taxon>Mollusca</taxon>
        <taxon>Gastropoda</taxon>
        <taxon>Heterobranchia</taxon>
        <taxon>Euthyneura</taxon>
        <taxon>Panpulmonata</taxon>
        <taxon>Sacoglossa</taxon>
        <taxon>Placobranchoidea</taxon>
        <taxon>Plakobranchidae</taxon>
        <taxon>Elysia</taxon>
    </lineage>
</organism>
<name>A0AAV4G3M2_9GAST</name>
<protein>
    <submittedName>
        <fullName evidence="1">Uncharacterized protein</fullName>
    </submittedName>
</protein>
<gene>
    <name evidence="1" type="ORF">ElyMa_004043200</name>
</gene>
<dbReference type="AlphaFoldDB" id="A0AAV4G3M2"/>